<feature type="transmembrane region" description="Helical" evidence="1">
    <location>
        <begin position="59"/>
        <end position="80"/>
    </location>
</feature>
<organism evidence="2 3">
    <name type="scientific">Candidatus Magasanikbacteria bacterium GW2011_GWC2_45_8</name>
    <dbReference type="NCBI Taxonomy" id="1619050"/>
    <lineage>
        <taxon>Bacteria</taxon>
        <taxon>Candidatus Magasanikiibacteriota</taxon>
    </lineage>
</organism>
<feature type="transmembrane region" description="Helical" evidence="1">
    <location>
        <begin position="170"/>
        <end position="192"/>
    </location>
</feature>
<feature type="transmembrane region" description="Helical" evidence="1">
    <location>
        <begin position="92"/>
        <end position="112"/>
    </location>
</feature>
<keyword evidence="1" id="KW-0472">Membrane</keyword>
<sequence length="217" mass="24482">MIHTWIITVGLLLDLIGALVLIIYKLRIRSHVDDDLILKDHGYGWYTQVKHVRQRKQTVVGFIVLGAGFILQGIGGNTMLYNLTSKLNDPQILGLLVSFVGAFHISAAVFLMRYKDLRKICYGDNEGLSEDLIRFIFRQSRKTFVGFVVFSVGILLQIIDYFFLGFSIPIIAVILILILAIALPAIVAPFLWNDSKMKDLEKKANDEEVAAEQEKKA</sequence>
<accession>A0A0G1MX31</accession>
<evidence type="ECO:0000313" key="3">
    <source>
        <dbReference type="Proteomes" id="UP000034911"/>
    </source>
</evidence>
<proteinExistence type="predicted"/>
<reference evidence="2 3" key="1">
    <citation type="journal article" date="2015" name="Nature">
        <title>rRNA introns, odd ribosomes, and small enigmatic genomes across a large radiation of phyla.</title>
        <authorList>
            <person name="Brown C.T."/>
            <person name="Hug L.A."/>
            <person name="Thomas B.C."/>
            <person name="Sharon I."/>
            <person name="Castelle C.J."/>
            <person name="Singh A."/>
            <person name="Wilkins M.J."/>
            <person name="Williams K.H."/>
            <person name="Banfield J.F."/>
        </authorList>
    </citation>
    <scope>NUCLEOTIDE SEQUENCE [LARGE SCALE GENOMIC DNA]</scope>
</reference>
<protein>
    <submittedName>
        <fullName evidence="2">Uncharacterized protein</fullName>
    </submittedName>
</protein>
<feature type="transmembrane region" description="Helical" evidence="1">
    <location>
        <begin position="144"/>
        <end position="164"/>
    </location>
</feature>
<dbReference type="STRING" id="1619050.UX20_C0041G0002"/>
<comment type="caution">
    <text evidence="2">The sequence shown here is derived from an EMBL/GenBank/DDBJ whole genome shotgun (WGS) entry which is preliminary data.</text>
</comment>
<evidence type="ECO:0000256" key="1">
    <source>
        <dbReference type="SAM" id="Phobius"/>
    </source>
</evidence>
<gene>
    <name evidence="2" type="ORF">UX20_C0041G0002</name>
</gene>
<keyword evidence="1" id="KW-0812">Transmembrane</keyword>
<dbReference type="EMBL" id="LCLH01000041">
    <property type="protein sequence ID" value="KKU12794.1"/>
    <property type="molecule type" value="Genomic_DNA"/>
</dbReference>
<feature type="transmembrane region" description="Helical" evidence="1">
    <location>
        <begin position="6"/>
        <end position="24"/>
    </location>
</feature>
<dbReference type="Proteomes" id="UP000034911">
    <property type="component" value="Unassembled WGS sequence"/>
</dbReference>
<evidence type="ECO:0000313" key="2">
    <source>
        <dbReference type="EMBL" id="KKU12794.1"/>
    </source>
</evidence>
<name>A0A0G1MX31_9BACT</name>
<keyword evidence="1" id="KW-1133">Transmembrane helix</keyword>
<dbReference type="AlphaFoldDB" id="A0A0G1MX31"/>